<evidence type="ECO:0000256" key="1">
    <source>
        <dbReference type="PROSITE-ProRule" id="PRU00259"/>
    </source>
</evidence>
<dbReference type="InterPro" id="IPR016024">
    <property type="entry name" value="ARM-type_fold"/>
</dbReference>
<dbReference type="PANTHER" id="PTHR46241">
    <property type="entry name" value="ARMADILLO REPEAT-CONTAINING PROTEIN 4 ARMC4"/>
    <property type="match status" value="1"/>
</dbReference>
<dbReference type="EMBL" id="JAHLQT010007588">
    <property type="protein sequence ID" value="KAG7174531.1"/>
    <property type="molecule type" value="Genomic_DNA"/>
</dbReference>
<dbReference type="PROSITE" id="PS50176">
    <property type="entry name" value="ARM_REPEAT"/>
    <property type="match status" value="3"/>
</dbReference>
<feature type="non-terminal residue" evidence="2">
    <location>
        <position position="1"/>
    </location>
</feature>
<dbReference type="AlphaFoldDB" id="A0A8J5N6G5"/>
<dbReference type="Gene3D" id="1.25.10.10">
    <property type="entry name" value="Leucine-rich Repeat Variant"/>
    <property type="match status" value="2"/>
</dbReference>
<evidence type="ECO:0000313" key="2">
    <source>
        <dbReference type="EMBL" id="KAG7174531.1"/>
    </source>
</evidence>
<comment type="caution">
    <text evidence="2">The sequence shown here is derived from an EMBL/GenBank/DDBJ whole genome shotgun (WGS) entry which is preliminary data.</text>
</comment>
<reference evidence="2" key="1">
    <citation type="journal article" date="2021" name="Sci. Adv.">
        <title>The American lobster genome reveals insights on longevity, neural, and immune adaptations.</title>
        <authorList>
            <person name="Polinski J.M."/>
            <person name="Zimin A.V."/>
            <person name="Clark K.F."/>
            <person name="Kohn A.B."/>
            <person name="Sadowski N."/>
            <person name="Timp W."/>
            <person name="Ptitsyn A."/>
            <person name="Khanna P."/>
            <person name="Romanova D.Y."/>
            <person name="Williams P."/>
            <person name="Greenwood S.J."/>
            <person name="Moroz L.L."/>
            <person name="Walt D.R."/>
            <person name="Bodnar A.G."/>
        </authorList>
    </citation>
    <scope>NUCLEOTIDE SEQUENCE</scope>
    <source>
        <strain evidence="2">GMGI-L3</strain>
    </source>
</reference>
<evidence type="ECO:0000313" key="3">
    <source>
        <dbReference type="Proteomes" id="UP000747542"/>
    </source>
</evidence>
<name>A0A8J5N6G5_HOMAM</name>
<dbReference type="PANTHER" id="PTHR46241:SF1">
    <property type="entry name" value="OUTER DYNEIN ARM-DOCKING COMPLEX SUBUNIT 2"/>
    <property type="match status" value="1"/>
</dbReference>
<dbReference type="InterPro" id="IPR011989">
    <property type="entry name" value="ARM-like"/>
</dbReference>
<dbReference type="SMART" id="SM00185">
    <property type="entry name" value="ARM"/>
    <property type="match status" value="3"/>
</dbReference>
<accession>A0A8J5N6G5</accession>
<sequence length="233" mass="25167">EGLAEVVRSLVGGIELLVSLLESESEAVLSAVCAAIARIARDPQNLAIMTDYGAVTSLSRLAVRENDSLRPYLAEAIAACCVSRETGLLFGQAGAVAPLVQYLETDDSTIRRPTCRALHRLSLEPENCVTLHQSGAVPLLLEMLGSEDEVVQEAAADCLRNIRLLALQRCKVQTRSARVTPRGSLSDHLHCSAPCHHRLEIISSDLAQYLAVLCLQPPPCSSPMRPTLSYQNT</sequence>
<dbReference type="Proteomes" id="UP000747542">
    <property type="component" value="Unassembled WGS sequence"/>
</dbReference>
<feature type="repeat" description="ARM" evidence="1">
    <location>
        <begin position="135"/>
        <end position="162"/>
    </location>
</feature>
<dbReference type="Pfam" id="PF00514">
    <property type="entry name" value="Arm"/>
    <property type="match status" value="3"/>
</dbReference>
<proteinExistence type="predicted"/>
<feature type="repeat" description="ARM" evidence="1">
    <location>
        <begin position="94"/>
        <end position="136"/>
    </location>
</feature>
<dbReference type="InterPro" id="IPR000225">
    <property type="entry name" value="Armadillo"/>
</dbReference>
<feature type="repeat" description="ARM" evidence="1">
    <location>
        <begin position="12"/>
        <end position="54"/>
    </location>
</feature>
<dbReference type="SUPFAM" id="SSF48371">
    <property type="entry name" value="ARM repeat"/>
    <property type="match status" value="1"/>
</dbReference>
<gene>
    <name evidence="2" type="primary">Armc4-L</name>
    <name evidence="2" type="ORF">Hamer_G016432</name>
</gene>
<keyword evidence="3" id="KW-1185">Reference proteome</keyword>
<organism evidence="2 3">
    <name type="scientific">Homarus americanus</name>
    <name type="common">American lobster</name>
    <dbReference type="NCBI Taxonomy" id="6706"/>
    <lineage>
        <taxon>Eukaryota</taxon>
        <taxon>Metazoa</taxon>
        <taxon>Ecdysozoa</taxon>
        <taxon>Arthropoda</taxon>
        <taxon>Crustacea</taxon>
        <taxon>Multicrustacea</taxon>
        <taxon>Malacostraca</taxon>
        <taxon>Eumalacostraca</taxon>
        <taxon>Eucarida</taxon>
        <taxon>Decapoda</taxon>
        <taxon>Pleocyemata</taxon>
        <taxon>Astacidea</taxon>
        <taxon>Nephropoidea</taxon>
        <taxon>Nephropidae</taxon>
        <taxon>Homarus</taxon>
    </lineage>
</organism>
<protein>
    <submittedName>
        <fullName evidence="2">Armadillo repeat-containing protein 4-like</fullName>
    </submittedName>
</protein>